<proteinExistence type="predicted"/>
<name>A0A3B0WGD0_9ZZZZ</name>
<organism evidence="1">
    <name type="scientific">hydrothermal vent metagenome</name>
    <dbReference type="NCBI Taxonomy" id="652676"/>
    <lineage>
        <taxon>unclassified sequences</taxon>
        <taxon>metagenomes</taxon>
        <taxon>ecological metagenomes</taxon>
    </lineage>
</organism>
<sequence>MKLNTLETIFNALNQADVKYLVAGGIAVNVHGYQRLTADLDLVIQLDSTNIKNAIDSFKKLDYSPIVPVDIHEFTDAKKRKDWFENKNMQVFSLQSPQHPETTIDIFITEPFDFEGEYKTAAHAELTPDISFHIVNIPTLILMKQLAGRAKDIDDIEHLKMILENNND</sequence>
<protein>
    <recommendedName>
        <fullName evidence="2">Ync</fullName>
    </recommendedName>
</protein>
<gene>
    <name evidence="1" type="ORF">MNBD_GAMMA06-304</name>
</gene>
<dbReference type="Gene3D" id="3.30.460.40">
    <property type="match status" value="1"/>
</dbReference>
<reference evidence="1" key="1">
    <citation type="submission" date="2018-06" db="EMBL/GenBank/DDBJ databases">
        <authorList>
            <person name="Zhirakovskaya E."/>
        </authorList>
    </citation>
    <scope>NUCLEOTIDE SEQUENCE</scope>
</reference>
<evidence type="ECO:0008006" key="2">
    <source>
        <dbReference type="Google" id="ProtNLM"/>
    </source>
</evidence>
<evidence type="ECO:0000313" key="1">
    <source>
        <dbReference type="EMBL" id="VAW54361.1"/>
    </source>
</evidence>
<dbReference type="AlphaFoldDB" id="A0A3B0WGD0"/>
<dbReference type="EMBL" id="UOFD01000076">
    <property type="protein sequence ID" value="VAW54361.1"/>
    <property type="molecule type" value="Genomic_DNA"/>
</dbReference>
<accession>A0A3B0WGD0</accession>
<dbReference type="InterPro" id="IPR043519">
    <property type="entry name" value="NT_sf"/>
</dbReference>
<dbReference type="SUPFAM" id="SSF81301">
    <property type="entry name" value="Nucleotidyltransferase"/>
    <property type="match status" value="1"/>
</dbReference>